<dbReference type="EMBL" id="NMPR01000016">
    <property type="protein sequence ID" value="KAA8634966.1"/>
    <property type="molecule type" value="Genomic_DNA"/>
</dbReference>
<dbReference type="Gene3D" id="3.50.50.60">
    <property type="entry name" value="FAD/NAD(P)-binding domain"/>
    <property type="match status" value="2"/>
</dbReference>
<sequence length="670" mass="73453">MTADSTNGVKDNIPNGASDGTNGHSQLPTEEDMRLLQLQQRYAEEAAKRIRADGPAQFLDLTDADTDRFKAIAEDPWADHAALNAKQTVKDGATYKFLVLGGGYGGLLYAVRLMQAGLIKGPDDVRLVDAAGGFGGTWYWNRYPGLHCDVESYIYMPLLEETGYMPKQKYSPGSELREHAERIATQFELHDKALFRSNAKAATWDEEEKLWTVQITEGRGPNEPSRELTLKCQYLMVASGVLNVPHVPKIPGLEGFGGEMFHTARWDYSATGGSYESPDMEKLKDKRVGIIGTGATSIQIIPQLAKWAKELYVFQRTPSAVHPRDQKATDPEEWKTKIASKKGWQVERALNFAAHMSLATKEGEENLVNDGWTRIPAYSALIGSPGFGLIEPTPEAIGANVARLYKMDTPTAETARARVDQIVKDPETANKLKAWYPSWCKRPTFSDMYLQAFNEPNVHLIDTNGQGIEAATKDGLIFAGKEDPLDVLVLSTGYRSPAFGNGNPAAKTGISVIGRGGLSMDEKWKNIGSATLHGVATSGFPNLFFAFGPQTAATANFITMLEVGIQHTAHILAKAEEKVGAGSRAIVEVTKEEEEAWTMQVMMRAPYFASIMGCTPGYLNGEGQSARQDPKDMMKASRSSGWSEGMLSYVEVLEEYRREGSLKGVEITAA</sequence>
<organism evidence="9 10">
    <name type="scientific">Sordaria macrospora</name>
    <dbReference type="NCBI Taxonomy" id="5147"/>
    <lineage>
        <taxon>Eukaryota</taxon>
        <taxon>Fungi</taxon>
        <taxon>Dikarya</taxon>
        <taxon>Ascomycota</taxon>
        <taxon>Pezizomycotina</taxon>
        <taxon>Sordariomycetes</taxon>
        <taxon>Sordariomycetidae</taxon>
        <taxon>Sordariales</taxon>
        <taxon>Sordariaceae</taxon>
        <taxon>Sordaria</taxon>
    </lineage>
</organism>
<evidence type="ECO:0000259" key="8">
    <source>
        <dbReference type="Pfam" id="PF07992"/>
    </source>
</evidence>
<dbReference type="Pfam" id="PF07992">
    <property type="entry name" value="Pyr_redox_2"/>
    <property type="match status" value="1"/>
</dbReference>
<evidence type="ECO:0000256" key="5">
    <source>
        <dbReference type="ARBA" id="ARBA00022857"/>
    </source>
</evidence>
<reference evidence="9 10" key="1">
    <citation type="submission" date="2017-07" db="EMBL/GenBank/DDBJ databases">
        <title>Genome sequence of the Sordaria macrospora wild type strain R19027.</title>
        <authorList>
            <person name="Nowrousian M."/>
            <person name="Teichert I."/>
            <person name="Kueck U."/>
        </authorList>
    </citation>
    <scope>NUCLEOTIDE SEQUENCE [LARGE SCALE GENOMIC DNA]</scope>
    <source>
        <strain evidence="9 10">R19027</strain>
        <tissue evidence="9">Mycelium</tissue>
    </source>
</reference>
<feature type="domain" description="FAD/NAD(P)-binding" evidence="8">
    <location>
        <begin position="96"/>
        <end position="329"/>
    </location>
</feature>
<evidence type="ECO:0000256" key="6">
    <source>
        <dbReference type="ARBA" id="ARBA00023002"/>
    </source>
</evidence>
<dbReference type="InterPro" id="IPR050775">
    <property type="entry name" value="FAD-binding_Monooxygenases"/>
</dbReference>
<comment type="cofactor">
    <cofactor evidence="1">
        <name>FAD</name>
        <dbReference type="ChEBI" id="CHEBI:57692"/>
    </cofactor>
</comment>
<keyword evidence="5" id="KW-0521">NADP</keyword>
<accession>A0A8S9A0K5</accession>
<dbReference type="PANTHER" id="PTHR43098">
    <property type="entry name" value="L-ORNITHINE N(5)-MONOOXYGENASE-RELATED"/>
    <property type="match status" value="1"/>
</dbReference>
<keyword evidence="6" id="KW-0560">Oxidoreductase</keyword>
<keyword evidence="4" id="KW-0274">FAD</keyword>
<evidence type="ECO:0000313" key="10">
    <source>
        <dbReference type="Proteomes" id="UP000433876"/>
    </source>
</evidence>
<dbReference type="PANTHER" id="PTHR43098:SF2">
    <property type="entry name" value="FAD-BINDING MONOOXYGENASE AUSB-RELATED"/>
    <property type="match status" value="1"/>
</dbReference>
<evidence type="ECO:0000256" key="4">
    <source>
        <dbReference type="ARBA" id="ARBA00022827"/>
    </source>
</evidence>
<dbReference type="SUPFAM" id="SSF51905">
    <property type="entry name" value="FAD/NAD(P)-binding domain"/>
    <property type="match status" value="1"/>
</dbReference>
<keyword evidence="3" id="KW-0285">Flavoprotein</keyword>
<proteinExistence type="inferred from homology"/>
<dbReference type="InterPro" id="IPR036188">
    <property type="entry name" value="FAD/NAD-bd_sf"/>
</dbReference>
<dbReference type="InterPro" id="IPR023753">
    <property type="entry name" value="FAD/NAD-binding_dom"/>
</dbReference>
<gene>
    <name evidence="9" type="ORF">SMACR_03918</name>
</gene>
<dbReference type="Proteomes" id="UP000433876">
    <property type="component" value="Unassembled WGS sequence"/>
</dbReference>
<feature type="region of interest" description="Disordered" evidence="7">
    <location>
        <begin position="1"/>
        <end position="31"/>
    </location>
</feature>
<evidence type="ECO:0000256" key="2">
    <source>
        <dbReference type="ARBA" id="ARBA00010139"/>
    </source>
</evidence>
<comment type="caution">
    <text evidence="9">The sequence shown here is derived from an EMBL/GenBank/DDBJ whole genome shotgun (WGS) entry which is preliminary data.</text>
</comment>
<evidence type="ECO:0000313" key="9">
    <source>
        <dbReference type="EMBL" id="KAA8634966.1"/>
    </source>
</evidence>
<dbReference type="VEuPathDB" id="FungiDB:SMAC_03918"/>
<dbReference type="AlphaFoldDB" id="A0A8S9A0K5"/>
<evidence type="ECO:0000256" key="1">
    <source>
        <dbReference type="ARBA" id="ARBA00001974"/>
    </source>
</evidence>
<evidence type="ECO:0000256" key="3">
    <source>
        <dbReference type="ARBA" id="ARBA00022630"/>
    </source>
</evidence>
<dbReference type="GO" id="GO:0016491">
    <property type="term" value="F:oxidoreductase activity"/>
    <property type="evidence" value="ECO:0007669"/>
    <property type="project" value="UniProtKB-KW"/>
</dbReference>
<evidence type="ECO:0000256" key="7">
    <source>
        <dbReference type="SAM" id="MobiDB-lite"/>
    </source>
</evidence>
<feature type="compositionally biased region" description="Polar residues" evidence="7">
    <location>
        <begin position="18"/>
        <end position="28"/>
    </location>
</feature>
<dbReference type="OMA" id="PWYPTWC"/>
<comment type="similarity">
    <text evidence="2">Belongs to the FAD-binding monooxygenase family.</text>
</comment>
<protein>
    <recommendedName>
        <fullName evidence="8">FAD/NAD(P)-binding domain-containing protein</fullName>
    </recommendedName>
</protein>
<name>A0A8S9A0K5_SORMA</name>